<keyword evidence="9" id="KW-0472">Membrane</keyword>
<evidence type="ECO:0000256" key="8">
    <source>
        <dbReference type="ARBA" id="ARBA00023012"/>
    </source>
</evidence>
<feature type="transmembrane region" description="Helical" evidence="9">
    <location>
        <begin position="126"/>
        <end position="144"/>
    </location>
</feature>
<name>A0A0F6W7P6_9BACT</name>
<feature type="transmembrane region" description="Helical" evidence="9">
    <location>
        <begin position="95"/>
        <end position="114"/>
    </location>
</feature>
<dbReference type="SUPFAM" id="SSF55874">
    <property type="entry name" value="ATPase domain of HSP90 chaperone/DNA topoisomerase II/histidine kinase"/>
    <property type="match status" value="1"/>
</dbReference>
<evidence type="ECO:0000313" key="13">
    <source>
        <dbReference type="Proteomes" id="UP000034883"/>
    </source>
</evidence>
<dbReference type="Pfam" id="PF07730">
    <property type="entry name" value="HisKA_3"/>
    <property type="match status" value="1"/>
</dbReference>
<evidence type="ECO:0000313" key="12">
    <source>
        <dbReference type="EMBL" id="AKF09536.1"/>
    </source>
</evidence>
<keyword evidence="4" id="KW-0808">Transferase</keyword>
<feature type="transmembrane region" description="Helical" evidence="9">
    <location>
        <begin position="33"/>
        <end position="49"/>
    </location>
</feature>
<dbReference type="GO" id="GO:0000155">
    <property type="term" value="F:phosphorelay sensor kinase activity"/>
    <property type="evidence" value="ECO:0007669"/>
    <property type="project" value="InterPro"/>
</dbReference>
<evidence type="ECO:0000259" key="11">
    <source>
        <dbReference type="Pfam" id="PF07730"/>
    </source>
</evidence>
<dbReference type="Gene3D" id="3.30.565.10">
    <property type="entry name" value="Histidine kinase-like ATPase, C-terminal domain"/>
    <property type="match status" value="1"/>
</dbReference>
<dbReference type="GO" id="GO:0046983">
    <property type="term" value="F:protein dimerization activity"/>
    <property type="evidence" value="ECO:0007669"/>
    <property type="project" value="InterPro"/>
</dbReference>
<dbReference type="InterPro" id="IPR050482">
    <property type="entry name" value="Sensor_HK_TwoCompSys"/>
</dbReference>
<evidence type="ECO:0000256" key="2">
    <source>
        <dbReference type="ARBA" id="ARBA00012438"/>
    </source>
</evidence>
<evidence type="ECO:0000256" key="3">
    <source>
        <dbReference type="ARBA" id="ARBA00022553"/>
    </source>
</evidence>
<accession>A0A0F6W7P6</accession>
<evidence type="ECO:0000256" key="6">
    <source>
        <dbReference type="ARBA" id="ARBA00022777"/>
    </source>
</evidence>
<gene>
    <name evidence="12" type="ORF">DB32_006685</name>
</gene>
<evidence type="ECO:0000256" key="4">
    <source>
        <dbReference type="ARBA" id="ARBA00022679"/>
    </source>
</evidence>
<keyword evidence="6 12" id="KW-0418">Kinase</keyword>
<keyword evidence="5" id="KW-0547">Nucleotide-binding</keyword>
<organism evidence="12 13">
    <name type="scientific">Sandaracinus amylolyticus</name>
    <dbReference type="NCBI Taxonomy" id="927083"/>
    <lineage>
        <taxon>Bacteria</taxon>
        <taxon>Pseudomonadati</taxon>
        <taxon>Myxococcota</taxon>
        <taxon>Polyangia</taxon>
        <taxon>Polyangiales</taxon>
        <taxon>Sandaracinaceae</taxon>
        <taxon>Sandaracinus</taxon>
    </lineage>
</organism>
<evidence type="ECO:0000256" key="5">
    <source>
        <dbReference type="ARBA" id="ARBA00022741"/>
    </source>
</evidence>
<evidence type="ECO:0000259" key="10">
    <source>
        <dbReference type="Pfam" id="PF02518"/>
    </source>
</evidence>
<dbReference type="Pfam" id="PF02518">
    <property type="entry name" value="HATPase_c"/>
    <property type="match status" value="1"/>
</dbReference>
<evidence type="ECO:0000256" key="9">
    <source>
        <dbReference type="SAM" id="Phobius"/>
    </source>
</evidence>
<dbReference type="Gene3D" id="1.20.5.1930">
    <property type="match status" value="1"/>
</dbReference>
<dbReference type="KEGG" id="samy:DB32_006685"/>
<reference evidence="12 13" key="1">
    <citation type="submission" date="2015-03" db="EMBL/GenBank/DDBJ databases">
        <title>Genome assembly of Sandaracinus amylolyticus DSM 53668.</title>
        <authorList>
            <person name="Sharma G."/>
            <person name="Subramanian S."/>
        </authorList>
    </citation>
    <scope>NUCLEOTIDE SEQUENCE [LARGE SCALE GENOMIC DNA]</scope>
    <source>
        <strain evidence="12 13">DSM 53668</strain>
    </source>
</reference>
<keyword evidence="13" id="KW-1185">Reference proteome</keyword>
<sequence>MGAGTIIATVVVVVLAGVSGALASSTAWLPLVAVSAAYLAIATAGMAWAERSAPQRPAQMLALQVPLVVATIALSEGRAYLVAMPLVSMAVLFLRLRHAIALVVALVAVFAVIITRSLSLSGAAQATVGFASASGFVVVFSQLVRREREARAEVERLHDRLADYVTQVEELATTKERNRIAREVHDGLGHTLTVASVQLQAARTRIEDREVDERLERVQHILRDGLGELRRSVSMLRVSPSSPQAFARAIAELVEGSGAPDLAVELVTEGAPRTLPGAIGFTLYRAAQEALTNVRRHARAHRATVRLVYEPERVVLSIADDGVGADALSLGHGLTGLRERVAISGGTVEFETAAGRGLTVRVEVPA</sequence>
<protein>
    <recommendedName>
        <fullName evidence="2">histidine kinase</fullName>
        <ecNumber evidence="2">2.7.13.3</ecNumber>
    </recommendedName>
</protein>
<dbReference type="Proteomes" id="UP000034883">
    <property type="component" value="Chromosome"/>
</dbReference>
<feature type="domain" description="Histidine kinase/HSP90-like ATPase" evidence="10">
    <location>
        <begin position="283"/>
        <end position="365"/>
    </location>
</feature>
<evidence type="ECO:0000256" key="7">
    <source>
        <dbReference type="ARBA" id="ARBA00022840"/>
    </source>
</evidence>
<dbReference type="GO" id="GO:0016020">
    <property type="term" value="C:membrane"/>
    <property type="evidence" value="ECO:0007669"/>
    <property type="project" value="InterPro"/>
</dbReference>
<dbReference type="EMBL" id="CP011125">
    <property type="protein sequence ID" value="AKF09536.1"/>
    <property type="molecule type" value="Genomic_DNA"/>
</dbReference>
<dbReference type="InterPro" id="IPR011712">
    <property type="entry name" value="Sig_transdc_His_kin_sub3_dim/P"/>
</dbReference>
<keyword evidence="9" id="KW-1133">Transmembrane helix</keyword>
<comment type="catalytic activity">
    <reaction evidence="1">
        <text>ATP + protein L-histidine = ADP + protein N-phospho-L-histidine.</text>
        <dbReference type="EC" id="2.7.13.3"/>
    </reaction>
</comment>
<keyword evidence="9" id="KW-0812">Transmembrane</keyword>
<dbReference type="PANTHER" id="PTHR24421:SF10">
    <property type="entry name" value="NITRATE_NITRITE SENSOR PROTEIN NARQ"/>
    <property type="match status" value="1"/>
</dbReference>
<dbReference type="CDD" id="cd16917">
    <property type="entry name" value="HATPase_UhpB-NarQ-NarX-like"/>
    <property type="match status" value="1"/>
</dbReference>
<dbReference type="AlphaFoldDB" id="A0A0F6W7P6"/>
<dbReference type="InterPro" id="IPR036890">
    <property type="entry name" value="HATPase_C_sf"/>
</dbReference>
<keyword evidence="3" id="KW-0597">Phosphoprotein</keyword>
<dbReference type="EC" id="2.7.13.3" evidence="2"/>
<keyword evidence="7" id="KW-0067">ATP-binding</keyword>
<dbReference type="GO" id="GO:0005524">
    <property type="term" value="F:ATP binding"/>
    <property type="evidence" value="ECO:0007669"/>
    <property type="project" value="UniProtKB-KW"/>
</dbReference>
<feature type="domain" description="Signal transduction histidine kinase subgroup 3 dimerisation and phosphoacceptor" evidence="11">
    <location>
        <begin position="176"/>
        <end position="237"/>
    </location>
</feature>
<dbReference type="InterPro" id="IPR003594">
    <property type="entry name" value="HATPase_dom"/>
</dbReference>
<dbReference type="STRING" id="927083.DB32_006685"/>
<evidence type="ECO:0000256" key="1">
    <source>
        <dbReference type="ARBA" id="ARBA00000085"/>
    </source>
</evidence>
<feature type="transmembrane region" description="Helical" evidence="9">
    <location>
        <begin position="61"/>
        <end position="83"/>
    </location>
</feature>
<keyword evidence="8" id="KW-0902">Two-component regulatory system</keyword>
<dbReference type="PANTHER" id="PTHR24421">
    <property type="entry name" value="NITRATE/NITRITE SENSOR PROTEIN NARX-RELATED"/>
    <property type="match status" value="1"/>
</dbReference>
<proteinExistence type="predicted"/>